<gene>
    <name evidence="3" type="ORF">DWU89_00965</name>
    <name evidence="2" type="ORF">H8784_00940</name>
</gene>
<dbReference type="Proteomes" id="UP000629596">
    <property type="component" value="Unassembled WGS sequence"/>
</dbReference>
<dbReference type="InterPro" id="IPR052548">
    <property type="entry name" value="Type_VII_TA_antitoxin"/>
</dbReference>
<sequence>MKQTREFILNEIKKTLQTVAPNAKAILFGSRARNEARADSDWDILILVDKDKICNEDFDMIAYPLVELGWTLGEMINPILYTFSEWSKRRFTIFHKNVEEEGVVI</sequence>
<dbReference type="PANTHER" id="PTHR33933">
    <property type="entry name" value="NUCLEOTIDYLTRANSFERASE"/>
    <property type="match status" value="1"/>
</dbReference>
<dbReference type="RefSeq" id="WP_115497835.1">
    <property type="nucleotide sequence ID" value="NZ_JACRTI010000002.1"/>
</dbReference>
<name>A0A3D8HJT3_9BACT</name>
<reference evidence="3 4" key="1">
    <citation type="submission" date="2018-07" db="EMBL/GenBank/DDBJ databases">
        <title>Parabacteroides acidifaciens nov. sp., isolated from human feces.</title>
        <authorList>
            <person name="Wang Y.J."/>
        </authorList>
    </citation>
    <scope>NUCLEOTIDE SEQUENCE [LARGE SCALE GENOMIC DNA]</scope>
    <source>
        <strain evidence="3 4">426-9</strain>
    </source>
</reference>
<dbReference type="SUPFAM" id="SSF81301">
    <property type="entry name" value="Nucleotidyltransferase"/>
    <property type="match status" value="1"/>
</dbReference>
<protein>
    <submittedName>
        <fullName evidence="3">Nucleotidyltransferase domain-containing protein</fullName>
    </submittedName>
</protein>
<evidence type="ECO:0000313" key="2">
    <source>
        <dbReference type="EMBL" id="MBC8600286.1"/>
    </source>
</evidence>
<keyword evidence="3" id="KW-0808">Transferase</keyword>
<accession>A0A3D8HJT3</accession>
<dbReference type="Gene3D" id="3.30.460.10">
    <property type="entry name" value="Beta Polymerase, domain 2"/>
    <property type="match status" value="1"/>
</dbReference>
<organism evidence="3 4">
    <name type="scientific">Parabacteroides acidifaciens</name>
    <dbReference type="NCBI Taxonomy" id="2290935"/>
    <lineage>
        <taxon>Bacteria</taxon>
        <taxon>Pseudomonadati</taxon>
        <taxon>Bacteroidota</taxon>
        <taxon>Bacteroidia</taxon>
        <taxon>Bacteroidales</taxon>
        <taxon>Tannerellaceae</taxon>
        <taxon>Parabacteroides</taxon>
    </lineage>
</organism>
<proteinExistence type="predicted"/>
<comment type="caution">
    <text evidence="3">The sequence shown here is derived from an EMBL/GenBank/DDBJ whole genome shotgun (WGS) entry which is preliminary data.</text>
</comment>
<dbReference type="Proteomes" id="UP000256321">
    <property type="component" value="Unassembled WGS sequence"/>
</dbReference>
<dbReference type="InterPro" id="IPR041633">
    <property type="entry name" value="Polbeta"/>
</dbReference>
<evidence type="ECO:0000313" key="4">
    <source>
        <dbReference type="Proteomes" id="UP000256321"/>
    </source>
</evidence>
<reference evidence="2 5" key="2">
    <citation type="submission" date="2020-08" db="EMBL/GenBank/DDBJ databases">
        <title>Genome public.</title>
        <authorList>
            <person name="Liu C."/>
            <person name="Sun Q."/>
        </authorList>
    </citation>
    <scope>NUCLEOTIDE SEQUENCE [LARGE SCALE GENOMIC DNA]</scope>
    <source>
        <strain evidence="2 5">426_9</strain>
    </source>
</reference>
<feature type="domain" description="Polymerase beta nucleotidyltransferase" evidence="1">
    <location>
        <begin position="10"/>
        <end position="57"/>
    </location>
</feature>
<dbReference type="AlphaFoldDB" id="A0A3D8HJT3"/>
<dbReference type="PANTHER" id="PTHR33933:SF1">
    <property type="entry name" value="PROTEIN ADENYLYLTRANSFERASE MNTA-RELATED"/>
    <property type="match status" value="1"/>
</dbReference>
<dbReference type="CDD" id="cd05403">
    <property type="entry name" value="NT_KNTase_like"/>
    <property type="match status" value="1"/>
</dbReference>
<keyword evidence="5" id="KW-1185">Reference proteome</keyword>
<evidence type="ECO:0000259" key="1">
    <source>
        <dbReference type="Pfam" id="PF18765"/>
    </source>
</evidence>
<evidence type="ECO:0000313" key="3">
    <source>
        <dbReference type="EMBL" id="RDU50920.1"/>
    </source>
</evidence>
<dbReference type="InterPro" id="IPR043519">
    <property type="entry name" value="NT_sf"/>
</dbReference>
<dbReference type="GO" id="GO:0016740">
    <property type="term" value="F:transferase activity"/>
    <property type="evidence" value="ECO:0007669"/>
    <property type="project" value="UniProtKB-KW"/>
</dbReference>
<evidence type="ECO:0000313" key="5">
    <source>
        <dbReference type="Proteomes" id="UP000629596"/>
    </source>
</evidence>
<dbReference type="EMBL" id="JACRTI010000002">
    <property type="protein sequence ID" value="MBC8600286.1"/>
    <property type="molecule type" value="Genomic_DNA"/>
</dbReference>
<dbReference type="EMBL" id="QREV01000002">
    <property type="protein sequence ID" value="RDU50920.1"/>
    <property type="molecule type" value="Genomic_DNA"/>
</dbReference>
<dbReference type="Pfam" id="PF18765">
    <property type="entry name" value="Polbeta"/>
    <property type="match status" value="1"/>
</dbReference>